<dbReference type="Gene3D" id="1.10.10.60">
    <property type="entry name" value="Homeodomain-like"/>
    <property type="match status" value="1"/>
</dbReference>
<comment type="caution">
    <text evidence="5">The sequence shown here is derived from an EMBL/GenBank/DDBJ whole genome shotgun (WGS) entry which is preliminary data.</text>
</comment>
<name>A0ABS7GFJ5_9BACT</name>
<proteinExistence type="predicted"/>
<dbReference type="PANTHER" id="PTHR47894:SF4">
    <property type="entry name" value="HTH-TYPE TRANSCRIPTIONAL REGULATOR GADX"/>
    <property type="match status" value="1"/>
</dbReference>
<protein>
    <submittedName>
        <fullName evidence="5">AraC family transcriptional regulator</fullName>
    </submittedName>
</protein>
<evidence type="ECO:0000313" key="5">
    <source>
        <dbReference type="EMBL" id="MBW8686463.1"/>
    </source>
</evidence>
<dbReference type="SMART" id="SM00342">
    <property type="entry name" value="HTH_ARAC"/>
    <property type="match status" value="1"/>
</dbReference>
<evidence type="ECO:0000259" key="4">
    <source>
        <dbReference type="PROSITE" id="PS01124"/>
    </source>
</evidence>
<sequence length="331" mass="37796">MENIQRRFVLNFLAYAALRDAPVIQLSQLAGIDLSALQEQQDYAISNQQLSHLWKEAAALTSDNLFGLHFGESLQLSALGIVGEIIRSSETVGEAVTQAAALAHLMTGLFRLHVSDDKSRFTVSFHPLTDHPERFEFRQTLELFMVFVVHEIDGLLLKKIRPLAVQLPYRIDNAVEYARVFRCEVEKSTDTYALVFDAHYWNEPLLTANYEIQRTLLQRVTQQGNVHGNSLKDRIHQYLLTNAYLGIRSLGEIALNFNISPRTLQRKLKEEGISYQDVADDVRKSLALHYLEDGAYPVKTISYMLGYNEISAFTRAFKRWTGKTPVNYQKN</sequence>
<dbReference type="Pfam" id="PF12833">
    <property type="entry name" value="HTH_18"/>
    <property type="match status" value="1"/>
</dbReference>
<dbReference type="InterPro" id="IPR018060">
    <property type="entry name" value="HTH_AraC"/>
</dbReference>
<dbReference type="RefSeq" id="WP_220251764.1">
    <property type="nucleotide sequence ID" value="NZ_JAICCF010000003.1"/>
</dbReference>
<keyword evidence="3" id="KW-0804">Transcription</keyword>
<evidence type="ECO:0000256" key="3">
    <source>
        <dbReference type="ARBA" id="ARBA00023163"/>
    </source>
</evidence>
<evidence type="ECO:0000256" key="1">
    <source>
        <dbReference type="ARBA" id="ARBA00023015"/>
    </source>
</evidence>
<evidence type="ECO:0000313" key="6">
    <source>
        <dbReference type="Proteomes" id="UP000812961"/>
    </source>
</evidence>
<gene>
    <name evidence="5" type="ORF">K1Y79_19130</name>
</gene>
<dbReference type="PANTHER" id="PTHR47894">
    <property type="entry name" value="HTH-TYPE TRANSCRIPTIONAL REGULATOR GADX"/>
    <property type="match status" value="1"/>
</dbReference>
<evidence type="ECO:0000256" key="2">
    <source>
        <dbReference type="ARBA" id="ARBA00023125"/>
    </source>
</evidence>
<dbReference type="PROSITE" id="PS01124">
    <property type="entry name" value="HTH_ARAC_FAMILY_2"/>
    <property type="match status" value="1"/>
</dbReference>
<feature type="domain" description="HTH araC/xylS-type" evidence="4">
    <location>
        <begin position="233"/>
        <end position="331"/>
    </location>
</feature>
<dbReference type="SUPFAM" id="SSF46689">
    <property type="entry name" value="Homeodomain-like"/>
    <property type="match status" value="1"/>
</dbReference>
<dbReference type="InterPro" id="IPR009057">
    <property type="entry name" value="Homeodomain-like_sf"/>
</dbReference>
<dbReference type="InterPro" id="IPR032687">
    <property type="entry name" value="AraC-type_N"/>
</dbReference>
<accession>A0ABS7GFJ5</accession>
<keyword evidence="6" id="KW-1185">Reference proteome</keyword>
<dbReference type="Pfam" id="PF12625">
    <property type="entry name" value="Arabinose_bd"/>
    <property type="match status" value="1"/>
</dbReference>
<dbReference type="EMBL" id="JAICCF010000003">
    <property type="protein sequence ID" value="MBW8686463.1"/>
    <property type="molecule type" value="Genomic_DNA"/>
</dbReference>
<reference evidence="5 6" key="1">
    <citation type="submission" date="2021-08" db="EMBL/GenBank/DDBJ databases">
        <title>The genome sequence of Chitinophaga sp. B61.</title>
        <authorList>
            <person name="Zhang X."/>
        </authorList>
    </citation>
    <scope>NUCLEOTIDE SEQUENCE [LARGE SCALE GENOMIC DNA]</scope>
    <source>
        <strain evidence="5 6">B61</strain>
    </source>
</reference>
<dbReference type="Proteomes" id="UP000812961">
    <property type="component" value="Unassembled WGS sequence"/>
</dbReference>
<keyword evidence="2" id="KW-0238">DNA-binding</keyword>
<organism evidence="5 6">
    <name type="scientific">Chitinophaga rhizophila</name>
    <dbReference type="NCBI Taxonomy" id="2866212"/>
    <lineage>
        <taxon>Bacteria</taxon>
        <taxon>Pseudomonadati</taxon>
        <taxon>Bacteroidota</taxon>
        <taxon>Chitinophagia</taxon>
        <taxon>Chitinophagales</taxon>
        <taxon>Chitinophagaceae</taxon>
        <taxon>Chitinophaga</taxon>
    </lineage>
</organism>
<keyword evidence="1" id="KW-0805">Transcription regulation</keyword>